<dbReference type="EMBL" id="BLXT01000838">
    <property type="protein sequence ID" value="GFN80722.1"/>
    <property type="molecule type" value="Genomic_DNA"/>
</dbReference>
<proteinExistence type="predicted"/>
<sequence length="90" mass="10457">MYHFSFNYLFPTDLPLFSYLPDEGFTTTGIIGANSLEKYPVDINSLKKERAWRLLCCLGMAILMSQWSVTFQGLDLLVRQRDGQSRRRSM</sequence>
<protein>
    <submittedName>
        <fullName evidence="1">Uncharacterized protein</fullName>
    </submittedName>
</protein>
<keyword evidence="2" id="KW-1185">Reference proteome</keyword>
<evidence type="ECO:0000313" key="2">
    <source>
        <dbReference type="Proteomes" id="UP000735302"/>
    </source>
</evidence>
<comment type="caution">
    <text evidence="1">The sequence shown here is derived from an EMBL/GenBank/DDBJ whole genome shotgun (WGS) entry which is preliminary data.</text>
</comment>
<reference evidence="1 2" key="1">
    <citation type="journal article" date="2021" name="Elife">
        <title>Chloroplast acquisition without the gene transfer in kleptoplastic sea slugs, Plakobranchus ocellatus.</title>
        <authorList>
            <person name="Maeda T."/>
            <person name="Takahashi S."/>
            <person name="Yoshida T."/>
            <person name="Shimamura S."/>
            <person name="Takaki Y."/>
            <person name="Nagai Y."/>
            <person name="Toyoda A."/>
            <person name="Suzuki Y."/>
            <person name="Arimoto A."/>
            <person name="Ishii H."/>
            <person name="Satoh N."/>
            <person name="Nishiyama T."/>
            <person name="Hasebe M."/>
            <person name="Maruyama T."/>
            <person name="Minagawa J."/>
            <person name="Obokata J."/>
            <person name="Shigenobu S."/>
        </authorList>
    </citation>
    <scope>NUCLEOTIDE SEQUENCE [LARGE SCALE GENOMIC DNA]</scope>
</reference>
<name>A0AAV3YF12_9GAST</name>
<gene>
    <name evidence="1" type="ORF">PoB_000722800</name>
</gene>
<evidence type="ECO:0000313" key="1">
    <source>
        <dbReference type="EMBL" id="GFN80722.1"/>
    </source>
</evidence>
<accession>A0AAV3YF12</accession>
<dbReference type="Proteomes" id="UP000735302">
    <property type="component" value="Unassembled WGS sequence"/>
</dbReference>
<dbReference type="AlphaFoldDB" id="A0AAV3YF12"/>
<organism evidence="1 2">
    <name type="scientific">Plakobranchus ocellatus</name>
    <dbReference type="NCBI Taxonomy" id="259542"/>
    <lineage>
        <taxon>Eukaryota</taxon>
        <taxon>Metazoa</taxon>
        <taxon>Spiralia</taxon>
        <taxon>Lophotrochozoa</taxon>
        <taxon>Mollusca</taxon>
        <taxon>Gastropoda</taxon>
        <taxon>Heterobranchia</taxon>
        <taxon>Euthyneura</taxon>
        <taxon>Panpulmonata</taxon>
        <taxon>Sacoglossa</taxon>
        <taxon>Placobranchoidea</taxon>
        <taxon>Plakobranchidae</taxon>
        <taxon>Plakobranchus</taxon>
    </lineage>
</organism>